<gene>
    <name evidence="2" type="ORF">NLJ89_g5854</name>
</gene>
<proteinExistence type="predicted"/>
<dbReference type="Proteomes" id="UP001148786">
    <property type="component" value="Unassembled WGS sequence"/>
</dbReference>
<protein>
    <submittedName>
        <fullName evidence="2">Uncharacterized protein</fullName>
    </submittedName>
</protein>
<comment type="caution">
    <text evidence="2">The sequence shown here is derived from an EMBL/GenBank/DDBJ whole genome shotgun (WGS) entry which is preliminary data.</text>
</comment>
<evidence type="ECO:0000313" key="2">
    <source>
        <dbReference type="EMBL" id="KAJ3508262.1"/>
    </source>
</evidence>
<feature type="region of interest" description="Disordered" evidence="1">
    <location>
        <begin position="1"/>
        <end position="52"/>
    </location>
</feature>
<accession>A0A9W8K0A7</accession>
<dbReference type="AlphaFoldDB" id="A0A9W8K0A7"/>
<sequence length="190" mass="20397">MGTPMKKSLQEATTPYAYSPLPLDDSRSDSQTDTDTLNEETQGSDKASIDGNGAYPFKCPQCPPTPHTFTHTNVPGTPFLALANAKITIHAPDGIKSHYIDDKTVVCDIGPRGSVTVCAGGPSPVNPATLLNAAYSPEGLHIDRPRGHKAADLNTSVIWVVVFRSMDTDGDQRCQRFIAPPTEMSETKIT</sequence>
<dbReference type="EMBL" id="JANKHO010000578">
    <property type="protein sequence ID" value="KAJ3508262.1"/>
    <property type="molecule type" value="Genomic_DNA"/>
</dbReference>
<organism evidence="2 3">
    <name type="scientific">Agrocybe chaxingu</name>
    <dbReference type="NCBI Taxonomy" id="84603"/>
    <lineage>
        <taxon>Eukaryota</taxon>
        <taxon>Fungi</taxon>
        <taxon>Dikarya</taxon>
        <taxon>Basidiomycota</taxon>
        <taxon>Agaricomycotina</taxon>
        <taxon>Agaricomycetes</taxon>
        <taxon>Agaricomycetidae</taxon>
        <taxon>Agaricales</taxon>
        <taxon>Agaricineae</taxon>
        <taxon>Strophariaceae</taxon>
        <taxon>Agrocybe</taxon>
    </lineage>
</organism>
<evidence type="ECO:0000256" key="1">
    <source>
        <dbReference type="SAM" id="MobiDB-lite"/>
    </source>
</evidence>
<dbReference type="OrthoDB" id="10375345at2759"/>
<name>A0A9W8K0A7_9AGAR</name>
<keyword evidence="3" id="KW-1185">Reference proteome</keyword>
<reference evidence="2" key="1">
    <citation type="submission" date="2022-07" db="EMBL/GenBank/DDBJ databases">
        <title>Genome Sequence of Agrocybe chaxingu.</title>
        <authorList>
            <person name="Buettner E."/>
        </authorList>
    </citation>
    <scope>NUCLEOTIDE SEQUENCE</scope>
    <source>
        <strain evidence="2">MP-N11</strain>
    </source>
</reference>
<evidence type="ECO:0000313" key="3">
    <source>
        <dbReference type="Proteomes" id="UP001148786"/>
    </source>
</evidence>